<dbReference type="EMBL" id="CP013420">
    <property type="protein sequence ID" value="AOJ74663.1"/>
    <property type="molecule type" value="Genomic_DNA"/>
</dbReference>
<gene>
    <name evidence="1" type="ORF">WJ35_05970</name>
</gene>
<evidence type="ECO:0000313" key="2">
    <source>
        <dbReference type="Proteomes" id="UP000243680"/>
    </source>
</evidence>
<accession>A0A1B4LBT8</accession>
<protein>
    <submittedName>
        <fullName evidence="1">Uncharacterized protein</fullName>
    </submittedName>
</protein>
<evidence type="ECO:0000313" key="1">
    <source>
        <dbReference type="EMBL" id="AOJ74663.1"/>
    </source>
</evidence>
<name>A0A1B4LBT8_9BURK</name>
<dbReference type="AlphaFoldDB" id="A0A1B4LBT8"/>
<organism evidence="1 2">
    <name type="scientific">Burkholderia ubonensis</name>
    <dbReference type="NCBI Taxonomy" id="101571"/>
    <lineage>
        <taxon>Bacteria</taxon>
        <taxon>Pseudomonadati</taxon>
        <taxon>Pseudomonadota</taxon>
        <taxon>Betaproteobacteria</taxon>
        <taxon>Burkholderiales</taxon>
        <taxon>Burkholderiaceae</taxon>
        <taxon>Burkholderia</taxon>
        <taxon>Burkholderia cepacia complex</taxon>
    </lineage>
</organism>
<proteinExistence type="predicted"/>
<reference evidence="1 2" key="1">
    <citation type="submission" date="2015-12" db="EMBL/GenBank/DDBJ databases">
        <title>Diversity of Burkholderia near neighbor genomes.</title>
        <authorList>
            <person name="Sahl J."/>
            <person name="Wagner D."/>
            <person name="Keim P."/>
        </authorList>
    </citation>
    <scope>NUCLEOTIDE SEQUENCE [LARGE SCALE GENOMIC DNA]</scope>
    <source>
        <strain evidence="1 2">MSMB0783</strain>
    </source>
</reference>
<sequence>MRCDGRIDTMPLRECLAVADRIDPYGRSRIVSALEYGLQHNMLANEDRDAWETERTRVLSLSTAQRGE</sequence>
<dbReference type="Proteomes" id="UP000243680">
    <property type="component" value="Chromosome 1"/>
</dbReference>